<reference evidence="1" key="2">
    <citation type="submission" date="2020-11" db="EMBL/GenBank/DDBJ databases">
        <authorList>
            <person name="McCartney M.A."/>
            <person name="Auch B."/>
            <person name="Kono T."/>
            <person name="Mallez S."/>
            <person name="Becker A."/>
            <person name="Gohl D.M."/>
            <person name="Silverstein K.A.T."/>
            <person name="Koren S."/>
            <person name="Bechman K.B."/>
            <person name="Herman A."/>
            <person name="Abrahante J.E."/>
            <person name="Garbe J."/>
        </authorList>
    </citation>
    <scope>NUCLEOTIDE SEQUENCE</scope>
    <source>
        <strain evidence="1">Duluth1</strain>
        <tissue evidence="1">Whole animal</tissue>
    </source>
</reference>
<sequence length="69" mass="7505">MKLCRQRPGLSDSWEAEPEIPLHTKVLNYEIIIVGLIAGVASSYSAIQGLVTDKFTVPCYVSPTKALGQ</sequence>
<evidence type="ECO:0000313" key="1">
    <source>
        <dbReference type="EMBL" id="KAH3898158.1"/>
    </source>
</evidence>
<dbReference type="AlphaFoldDB" id="A0A9D4NK88"/>
<protein>
    <submittedName>
        <fullName evidence="1">Uncharacterized protein</fullName>
    </submittedName>
</protein>
<keyword evidence="2" id="KW-1185">Reference proteome</keyword>
<organism evidence="1 2">
    <name type="scientific">Dreissena polymorpha</name>
    <name type="common">Zebra mussel</name>
    <name type="synonym">Mytilus polymorpha</name>
    <dbReference type="NCBI Taxonomy" id="45954"/>
    <lineage>
        <taxon>Eukaryota</taxon>
        <taxon>Metazoa</taxon>
        <taxon>Spiralia</taxon>
        <taxon>Lophotrochozoa</taxon>
        <taxon>Mollusca</taxon>
        <taxon>Bivalvia</taxon>
        <taxon>Autobranchia</taxon>
        <taxon>Heteroconchia</taxon>
        <taxon>Euheterodonta</taxon>
        <taxon>Imparidentia</taxon>
        <taxon>Neoheterodontei</taxon>
        <taxon>Myida</taxon>
        <taxon>Dreissenoidea</taxon>
        <taxon>Dreissenidae</taxon>
        <taxon>Dreissena</taxon>
    </lineage>
</organism>
<dbReference type="EMBL" id="JAIWYP010000001">
    <property type="protein sequence ID" value="KAH3898158.1"/>
    <property type="molecule type" value="Genomic_DNA"/>
</dbReference>
<accession>A0A9D4NK88</accession>
<gene>
    <name evidence="1" type="ORF">DPMN_022377</name>
</gene>
<evidence type="ECO:0000313" key="2">
    <source>
        <dbReference type="Proteomes" id="UP000828390"/>
    </source>
</evidence>
<name>A0A9D4NK88_DREPO</name>
<reference evidence="1" key="1">
    <citation type="journal article" date="2019" name="bioRxiv">
        <title>The Genome of the Zebra Mussel, Dreissena polymorpha: A Resource for Invasive Species Research.</title>
        <authorList>
            <person name="McCartney M.A."/>
            <person name="Auch B."/>
            <person name="Kono T."/>
            <person name="Mallez S."/>
            <person name="Zhang Y."/>
            <person name="Obille A."/>
            <person name="Becker A."/>
            <person name="Abrahante J.E."/>
            <person name="Garbe J."/>
            <person name="Badalamenti J.P."/>
            <person name="Herman A."/>
            <person name="Mangelson H."/>
            <person name="Liachko I."/>
            <person name="Sullivan S."/>
            <person name="Sone E.D."/>
            <person name="Koren S."/>
            <person name="Silverstein K.A.T."/>
            <person name="Beckman K.B."/>
            <person name="Gohl D.M."/>
        </authorList>
    </citation>
    <scope>NUCLEOTIDE SEQUENCE</scope>
    <source>
        <strain evidence="1">Duluth1</strain>
        <tissue evidence="1">Whole animal</tissue>
    </source>
</reference>
<proteinExistence type="predicted"/>
<comment type="caution">
    <text evidence="1">The sequence shown here is derived from an EMBL/GenBank/DDBJ whole genome shotgun (WGS) entry which is preliminary data.</text>
</comment>
<dbReference type="Proteomes" id="UP000828390">
    <property type="component" value="Unassembled WGS sequence"/>
</dbReference>